<feature type="domain" description="Ribonuclease H1 N-terminal" evidence="2">
    <location>
        <begin position="12"/>
        <end position="52"/>
    </location>
</feature>
<reference evidence="3 4" key="1">
    <citation type="journal article" date="2020" name="Mol. Biol. Evol.">
        <title>Distinct Expression and Methylation Patterns for Genes with Different Fates following a Single Whole-Genome Duplication in Flowering Plants.</title>
        <authorList>
            <person name="Shi T."/>
            <person name="Rahmani R.S."/>
            <person name="Gugger P.F."/>
            <person name="Wang M."/>
            <person name="Li H."/>
            <person name="Zhang Y."/>
            <person name="Li Z."/>
            <person name="Wang Q."/>
            <person name="Van de Peer Y."/>
            <person name="Marchal K."/>
            <person name="Chen J."/>
        </authorList>
    </citation>
    <scope>NUCLEOTIDE SEQUENCE [LARGE SCALE GENOMIC DNA]</scope>
    <source>
        <tissue evidence="3">Leaf</tissue>
    </source>
</reference>
<protein>
    <recommendedName>
        <fullName evidence="2">Ribonuclease H1 N-terminal domain-containing protein</fullName>
    </recommendedName>
</protein>
<keyword evidence="1" id="KW-0472">Membrane</keyword>
<dbReference type="Pfam" id="PF01693">
    <property type="entry name" value="Cauli_VI"/>
    <property type="match status" value="1"/>
</dbReference>
<evidence type="ECO:0000259" key="2">
    <source>
        <dbReference type="Pfam" id="PF01693"/>
    </source>
</evidence>
<evidence type="ECO:0000256" key="1">
    <source>
        <dbReference type="SAM" id="Phobius"/>
    </source>
</evidence>
<keyword evidence="4" id="KW-1185">Reference proteome</keyword>
<dbReference type="InterPro" id="IPR037056">
    <property type="entry name" value="RNase_H1_N_sf"/>
</dbReference>
<sequence length="117" mass="13563">MCLRGYKSKMEKYYVVFKGRQPRIYFTWAECNAQVHKFSGAIFCSYSTYEEAVSQLQQYQCNMHPPPKQPTIGNTSRTYVEDTDMEVKALKEPQSQSIVVFVLVVSLVVMTVLYLLK</sequence>
<dbReference type="Gene3D" id="3.40.970.10">
    <property type="entry name" value="Ribonuclease H1, N-terminal domain"/>
    <property type="match status" value="1"/>
</dbReference>
<accession>A0A822YKJ5</accession>
<evidence type="ECO:0000313" key="4">
    <source>
        <dbReference type="Proteomes" id="UP000607653"/>
    </source>
</evidence>
<evidence type="ECO:0000313" key="3">
    <source>
        <dbReference type="EMBL" id="DAD33027.1"/>
    </source>
</evidence>
<organism evidence="3 4">
    <name type="scientific">Nelumbo nucifera</name>
    <name type="common">Sacred lotus</name>
    <dbReference type="NCBI Taxonomy" id="4432"/>
    <lineage>
        <taxon>Eukaryota</taxon>
        <taxon>Viridiplantae</taxon>
        <taxon>Streptophyta</taxon>
        <taxon>Embryophyta</taxon>
        <taxon>Tracheophyta</taxon>
        <taxon>Spermatophyta</taxon>
        <taxon>Magnoliopsida</taxon>
        <taxon>Proteales</taxon>
        <taxon>Nelumbonaceae</taxon>
        <taxon>Nelumbo</taxon>
    </lineage>
</organism>
<keyword evidence="1" id="KW-0812">Transmembrane</keyword>
<keyword evidence="1" id="KW-1133">Transmembrane helix</keyword>
<dbReference type="InterPro" id="IPR011320">
    <property type="entry name" value="RNase_H1_N"/>
</dbReference>
<dbReference type="SUPFAM" id="SSF55658">
    <property type="entry name" value="L9 N-domain-like"/>
    <property type="match status" value="1"/>
</dbReference>
<gene>
    <name evidence="3" type="ORF">HUJ06_011878</name>
</gene>
<feature type="transmembrane region" description="Helical" evidence="1">
    <location>
        <begin position="98"/>
        <end position="116"/>
    </location>
</feature>
<comment type="caution">
    <text evidence="3">The sequence shown here is derived from an EMBL/GenBank/DDBJ whole genome shotgun (WGS) entry which is preliminary data.</text>
</comment>
<dbReference type="AlphaFoldDB" id="A0A822YKJ5"/>
<proteinExistence type="predicted"/>
<dbReference type="InterPro" id="IPR009027">
    <property type="entry name" value="Ribosomal_bL9/RNase_H1_N"/>
</dbReference>
<name>A0A822YKJ5_NELNU</name>
<dbReference type="Proteomes" id="UP000607653">
    <property type="component" value="Unassembled WGS sequence"/>
</dbReference>
<dbReference type="EMBL" id="DUZY01000003">
    <property type="protein sequence ID" value="DAD33027.1"/>
    <property type="molecule type" value="Genomic_DNA"/>
</dbReference>